<organism evidence="1 2">
    <name type="scientific">Catharanthus roseus</name>
    <name type="common">Madagascar periwinkle</name>
    <name type="synonym">Vinca rosea</name>
    <dbReference type="NCBI Taxonomy" id="4058"/>
    <lineage>
        <taxon>Eukaryota</taxon>
        <taxon>Viridiplantae</taxon>
        <taxon>Streptophyta</taxon>
        <taxon>Embryophyta</taxon>
        <taxon>Tracheophyta</taxon>
        <taxon>Spermatophyta</taxon>
        <taxon>Magnoliopsida</taxon>
        <taxon>eudicotyledons</taxon>
        <taxon>Gunneridae</taxon>
        <taxon>Pentapetalae</taxon>
        <taxon>asterids</taxon>
        <taxon>lamiids</taxon>
        <taxon>Gentianales</taxon>
        <taxon>Apocynaceae</taxon>
        <taxon>Rauvolfioideae</taxon>
        <taxon>Vinceae</taxon>
        <taxon>Catharanthinae</taxon>
        <taxon>Catharanthus</taxon>
    </lineage>
</organism>
<name>A0ACC0C8E2_CATRO</name>
<evidence type="ECO:0000313" key="1">
    <source>
        <dbReference type="EMBL" id="KAI5681063.1"/>
    </source>
</evidence>
<dbReference type="EMBL" id="CM044701">
    <property type="protein sequence ID" value="KAI5681063.1"/>
    <property type="molecule type" value="Genomic_DNA"/>
</dbReference>
<keyword evidence="2" id="KW-1185">Reference proteome</keyword>
<gene>
    <name evidence="1" type="ORF">M9H77_02290</name>
</gene>
<proteinExistence type="predicted"/>
<protein>
    <submittedName>
        <fullName evidence="1">Uncharacterized protein</fullName>
    </submittedName>
</protein>
<sequence length="259" mass="29479">MKQSLRNKFGVGNHEKQRQGQANFNFMEPSIVKEAPKVKEFPHATIEAKEIVEIHVEKETSKEEPCCIMSGKRIKIKEKERVEEKREISRKIINDECRFNIANYASCGIGVEDKGRSKEKELGTILEELPISLSLNLSLMCYEVSFVKLKLFLDSYLSHVSIIGDLCTISFGGCLFLVVPYVSKCLYSHAVLEDPLMSSGVEFNPSCYGFGMKDDTSLVEPNIIGFVLESAFLFEILHYECLRKFIEDVDYMFPSLMLS</sequence>
<evidence type="ECO:0000313" key="2">
    <source>
        <dbReference type="Proteomes" id="UP001060085"/>
    </source>
</evidence>
<dbReference type="Proteomes" id="UP001060085">
    <property type="component" value="Linkage Group LG01"/>
</dbReference>
<accession>A0ACC0C8E2</accession>
<comment type="caution">
    <text evidence="1">The sequence shown here is derived from an EMBL/GenBank/DDBJ whole genome shotgun (WGS) entry which is preliminary data.</text>
</comment>
<reference evidence="2" key="1">
    <citation type="journal article" date="2023" name="Nat. Plants">
        <title>Single-cell RNA sequencing provides a high-resolution roadmap for understanding the multicellular compartmentation of specialized metabolism.</title>
        <authorList>
            <person name="Sun S."/>
            <person name="Shen X."/>
            <person name="Li Y."/>
            <person name="Li Y."/>
            <person name="Wang S."/>
            <person name="Li R."/>
            <person name="Zhang H."/>
            <person name="Shen G."/>
            <person name="Guo B."/>
            <person name="Wei J."/>
            <person name="Xu J."/>
            <person name="St-Pierre B."/>
            <person name="Chen S."/>
            <person name="Sun C."/>
        </authorList>
    </citation>
    <scope>NUCLEOTIDE SEQUENCE [LARGE SCALE GENOMIC DNA]</scope>
</reference>